<organism evidence="8 9">
    <name type="scientific">Porites evermanni</name>
    <dbReference type="NCBI Taxonomy" id="104178"/>
    <lineage>
        <taxon>Eukaryota</taxon>
        <taxon>Metazoa</taxon>
        <taxon>Cnidaria</taxon>
        <taxon>Anthozoa</taxon>
        <taxon>Hexacorallia</taxon>
        <taxon>Scleractinia</taxon>
        <taxon>Fungiina</taxon>
        <taxon>Poritidae</taxon>
        <taxon>Porites</taxon>
    </lineage>
</organism>
<feature type="transmembrane region" description="Helical" evidence="6">
    <location>
        <begin position="132"/>
        <end position="154"/>
    </location>
</feature>
<feature type="transmembrane region" description="Helical" evidence="6">
    <location>
        <begin position="102"/>
        <end position="120"/>
    </location>
</feature>
<gene>
    <name evidence="8" type="ORF">PEVE_00009611</name>
</gene>
<accession>A0ABN8LY29</accession>
<feature type="transmembrane region" description="Helical" evidence="6">
    <location>
        <begin position="7"/>
        <end position="28"/>
    </location>
</feature>
<evidence type="ECO:0000256" key="3">
    <source>
        <dbReference type="ARBA" id="ARBA00022692"/>
    </source>
</evidence>
<evidence type="ECO:0000256" key="2">
    <source>
        <dbReference type="ARBA" id="ARBA00007742"/>
    </source>
</evidence>
<feature type="transmembrane region" description="Helical" evidence="6">
    <location>
        <begin position="207"/>
        <end position="224"/>
    </location>
</feature>
<dbReference type="PANTHER" id="PTHR10556">
    <property type="entry name" value="3-OXO-5-ALPHA-STEROID 4-DEHYDROGENASE"/>
    <property type="match status" value="1"/>
</dbReference>
<keyword evidence="5 6" id="KW-0472">Membrane</keyword>
<keyword evidence="9" id="KW-1185">Reference proteome</keyword>
<name>A0ABN8LY29_9CNID</name>
<dbReference type="InterPro" id="IPR001104">
    <property type="entry name" value="3-oxo-5_a-steroid_4-DH_C"/>
</dbReference>
<dbReference type="InterPro" id="IPR039357">
    <property type="entry name" value="SRD5A/TECR"/>
</dbReference>
<evidence type="ECO:0000313" key="8">
    <source>
        <dbReference type="EMBL" id="CAH3021047.1"/>
    </source>
</evidence>
<dbReference type="PROSITE" id="PS50244">
    <property type="entry name" value="S5A_REDUCTASE"/>
    <property type="match status" value="1"/>
</dbReference>
<keyword evidence="3 6" id="KW-0812">Transmembrane</keyword>
<reference evidence="8 9" key="1">
    <citation type="submission" date="2022-05" db="EMBL/GenBank/DDBJ databases">
        <authorList>
            <consortium name="Genoscope - CEA"/>
            <person name="William W."/>
        </authorList>
    </citation>
    <scope>NUCLEOTIDE SEQUENCE [LARGE SCALE GENOMIC DNA]</scope>
</reference>
<comment type="similarity">
    <text evidence="2">Belongs to the steroid 5-alpha reductase family.</text>
</comment>
<dbReference type="PANTHER" id="PTHR10556:SF35">
    <property type="entry name" value="3-OXO-5-ALPHA-STEROID 4-DEHYDROGENASE FAMILY PROTEIN"/>
    <property type="match status" value="1"/>
</dbReference>
<protein>
    <recommendedName>
        <fullName evidence="7">3-oxo-5-alpha-steroid 4-dehydrogenase C-terminal domain-containing protein</fullName>
    </recommendedName>
</protein>
<feature type="transmembrane region" description="Helical" evidence="6">
    <location>
        <begin position="174"/>
        <end position="195"/>
    </location>
</feature>
<feature type="transmembrane region" description="Helical" evidence="6">
    <location>
        <begin position="76"/>
        <end position="96"/>
    </location>
</feature>
<evidence type="ECO:0000256" key="4">
    <source>
        <dbReference type="ARBA" id="ARBA00022989"/>
    </source>
</evidence>
<evidence type="ECO:0000256" key="1">
    <source>
        <dbReference type="ARBA" id="ARBA00004141"/>
    </source>
</evidence>
<feature type="domain" description="3-oxo-5-alpha-steroid 4-dehydrogenase C-terminal" evidence="7">
    <location>
        <begin position="132"/>
        <end position="283"/>
    </location>
</feature>
<dbReference type="Proteomes" id="UP001159427">
    <property type="component" value="Unassembled WGS sequence"/>
</dbReference>
<keyword evidence="4 6" id="KW-1133">Transmembrane helix</keyword>
<dbReference type="EMBL" id="CALNXI010000167">
    <property type="protein sequence ID" value="CAH3021047.1"/>
    <property type="molecule type" value="Genomic_DNA"/>
</dbReference>
<feature type="transmembrane region" description="Helical" evidence="6">
    <location>
        <begin position="34"/>
        <end position="56"/>
    </location>
</feature>
<evidence type="ECO:0000256" key="5">
    <source>
        <dbReference type="ARBA" id="ARBA00023136"/>
    </source>
</evidence>
<sequence>MAEERPFSVAVLFGVVWVLLAYLAGVLVLPVWSYLNIGLCSLAVLLCVMNYVNEYLGKFPLDYSKFASDGEINARLGWSLTYALPAVIQIVLWYFVGMPQTTFHLVALVTFVGHFGKRVLEVLFLHKYSKKISVLGVAEVSTFYSVGSIVQHYWCNIYTDNTLAVNLSSNRTALTVGVVLYITGEFINLYHHWVLAKLRPAGISSGYTVPQGGLFSYVVCAHYCGEVIAWYGMAVVCNHLCIYLAWMVVVCYLAGRSHQTQLWYQKKIENFPKDRRNLFPGVY</sequence>
<proteinExistence type="inferred from homology"/>
<comment type="subcellular location">
    <subcellularLocation>
        <location evidence="1">Membrane</location>
        <topology evidence="1">Multi-pass membrane protein</topology>
    </subcellularLocation>
</comment>
<feature type="transmembrane region" description="Helical" evidence="6">
    <location>
        <begin position="230"/>
        <end position="255"/>
    </location>
</feature>
<comment type="caution">
    <text evidence="8">The sequence shown here is derived from an EMBL/GenBank/DDBJ whole genome shotgun (WGS) entry which is preliminary data.</text>
</comment>
<dbReference type="Pfam" id="PF02544">
    <property type="entry name" value="Steroid_dh"/>
    <property type="match status" value="1"/>
</dbReference>
<evidence type="ECO:0000256" key="6">
    <source>
        <dbReference type="SAM" id="Phobius"/>
    </source>
</evidence>
<evidence type="ECO:0000313" key="9">
    <source>
        <dbReference type="Proteomes" id="UP001159427"/>
    </source>
</evidence>
<evidence type="ECO:0000259" key="7">
    <source>
        <dbReference type="Pfam" id="PF02544"/>
    </source>
</evidence>